<dbReference type="PANTHER" id="PTHR24567:SF26">
    <property type="entry name" value="REGULATORY PROTEIN YEIL"/>
    <property type="match status" value="1"/>
</dbReference>
<dbReference type="InterPro" id="IPR018490">
    <property type="entry name" value="cNMP-bd_dom_sf"/>
</dbReference>
<evidence type="ECO:0000313" key="2">
    <source>
        <dbReference type="EMBL" id="UTD00288.1"/>
    </source>
</evidence>
<organism evidence="2 3">
    <name type="scientific">Treponema denticola</name>
    <dbReference type="NCBI Taxonomy" id="158"/>
    <lineage>
        <taxon>Bacteria</taxon>
        <taxon>Pseudomonadati</taxon>
        <taxon>Spirochaetota</taxon>
        <taxon>Spirochaetia</taxon>
        <taxon>Spirochaetales</taxon>
        <taxon>Treponemataceae</taxon>
        <taxon>Treponema</taxon>
    </lineage>
</organism>
<reference evidence="2" key="1">
    <citation type="submission" date="2020-04" db="EMBL/GenBank/DDBJ databases">
        <title>Comparative genomics of oral phylogroup-2 Treponema strains.</title>
        <authorList>
            <person name="Zeng H."/>
            <person name="Chan Y.K."/>
            <person name="Watt R.M."/>
        </authorList>
    </citation>
    <scope>NUCLEOTIDE SEQUENCE</scope>
    <source>
        <strain evidence="2">OMZ 905</strain>
    </source>
</reference>
<feature type="domain" description="Cyclic nucleotide-binding" evidence="1">
    <location>
        <begin position="20"/>
        <end position="122"/>
    </location>
</feature>
<dbReference type="SUPFAM" id="SSF51206">
    <property type="entry name" value="cAMP-binding domain-like"/>
    <property type="match status" value="1"/>
</dbReference>
<dbReference type="GO" id="GO:0003700">
    <property type="term" value="F:DNA-binding transcription factor activity"/>
    <property type="evidence" value="ECO:0007669"/>
    <property type="project" value="TreeGrafter"/>
</dbReference>
<dbReference type="AlphaFoldDB" id="A0A9Q9EWT4"/>
<evidence type="ECO:0000259" key="1">
    <source>
        <dbReference type="PROSITE" id="PS50042"/>
    </source>
</evidence>
<name>A0A9Q9EWT4_TREDN</name>
<dbReference type="SMART" id="SM00100">
    <property type="entry name" value="cNMP"/>
    <property type="match status" value="1"/>
</dbReference>
<dbReference type="Pfam" id="PF00027">
    <property type="entry name" value="cNMP_binding"/>
    <property type="match status" value="1"/>
</dbReference>
<dbReference type="CDD" id="cd00038">
    <property type="entry name" value="CAP_ED"/>
    <property type="match status" value="1"/>
</dbReference>
<dbReference type="PANTHER" id="PTHR24567">
    <property type="entry name" value="CRP FAMILY TRANSCRIPTIONAL REGULATORY PROTEIN"/>
    <property type="match status" value="1"/>
</dbReference>
<dbReference type="InterPro" id="IPR014710">
    <property type="entry name" value="RmlC-like_jellyroll"/>
</dbReference>
<dbReference type="GO" id="GO:0005829">
    <property type="term" value="C:cytosol"/>
    <property type="evidence" value="ECO:0007669"/>
    <property type="project" value="TreeGrafter"/>
</dbReference>
<dbReference type="Proteomes" id="UP001056981">
    <property type="component" value="Chromosome"/>
</dbReference>
<evidence type="ECO:0000313" key="3">
    <source>
        <dbReference type="Proteomes" id="UP001056981"/>
    </source>
</evidence>
<gene>
    <name evidence="2" type="ORF">E4N86_06065</name>
</gene>
<proteinExistence type="predicted"/>
<dbReference type="InterPro" id="IPR050397">
    <property type="entry name" value="Env_Response_Regulators"/>
</dbReference>
<dbReference type="RefSeq" id="WP_253716087.1">
    <property type="nucleotide sequence ID" value="NZ_CP051522.1"/>
</dbReference>
<accession>A0A9Q9EWT4</accession>
<dbReference type="Gene3D" id="2.60.120.10">
    <property type="entry name" value="Jelly Rolls"/>
    <property type="match status" value="1"/>
</dbReference>
<dbReference type="EMBL" id="CP051635">
    <property type="protein sequence ID" value="UTD00288.1"/>
    <property type="molecule type" value="Genomic_DNA"/>
</dbReference>
<protein>
    <submittedName>
        <fullName evidence="2">Cyclic nucleotide-binding domain-containing protein</fullName>
    </submittedName>
</protein>
<sequence>MNKVEMDRDIFFHEVKQTAIFSCIEDADLMQIIDFSEILSYERGESIITEGTENNGFFVLLSGKLEIVKSGKWGDVKIGILQNNASFGETSLFKDQPATATVNALDPSTILLISKEQFTAYIKAHPKAGNVILTYIVFSLLQKLNTTNEERVQEKNIEFSPEDLAFMVDMFTTQDSQS</sequence>
<dbReference type="PROSITE" id="PS50042">
    <property type="entry name" value="CNMP_BINDING_3"/>
    <property type="match status" value="1"/>
</dbReference>
<dbReference type="InterPro" id="IPR000595">
    <property type="entry name" value="cNMP-bd_dom"/>
</dbReference>